<dbReference type="Proteomes" id="UP000807306">
    <property type="component" value="Unassembled WGS sequence"/>
</dbReference>
<keyword evidence="2" id="KW-0294">Fucose metabolism</keyword>
<comment type="caution">
    <text evidence="5">The sequence shown here is derived from an EMBL/GenBank/DDBJ whole genome shotgun (WGS) entry which is preliminary data.</text>
</comment>
<gene>
    <name evidence="5" type="ORF">CPB83DRAFT_842145</name>
</gene>
<feature type="transmembrane region" description="Helical" evidence="4">
    <location>
        <begin position="7"/>
        <end position="29"/>
    </location>
</feature>
<name>A0A9P6JVP6_9AGAR</name>
<keyword evidence="4" id="KW-0472">Membrane</keyword>
<dbReference type="AlphaFoldDB" id="A0A9P6JVP6"/>
<dbReference type="GO" id="GO:0046922">
    <property type="term" value="F:peptide-O-fucosyltransferase activity"/>
    <property type="evidence" value="ECO:0007669"/>
    <property type="project" value="InterPro"/>
</dbReference>
<dbReference type="PANTHER" id="PTHR13398:SF0">
    <property type="entry name" value="GDP-FUCOSE PROTEIN O-FUCOSYLTRANSFERASE 2"/>
    <property type="match status" value="1"/>
</dbReference>
<evidence type="ECO:0000256" key="2">
    <source>
        <dbReference type="ARBA" id="ARBA00023253"/>
    </source>
</evidence>
<keyword evidence="4" id="KW-1133">Transmembrane helix</keyword>
<evidence type="ECO:0000256" key="1">
    <source>
        <dbReference type="ARBA" id="ARBA00022679"/>
    </source>
</evidence>
<keyword evidence="1" id="KW-0808">Transferase</keyword>
<evidence type="ECO:0000313" key="5">
    <source>
        <dbReference type="EMBL" id="KAF9535682.1"/>
    </source>
</evidence>
<evidence type="ECO:0000313" key="6">
    <source>
        <dbReference type="Proteomes" id="UP000807306"/>
    </source>
</evidence>
<keyword evidence="3" id="KW-0119">Carbohydrate metabolism</keyword>
<dbReference type="EMBL" id="MU157824">
    <property type="protein sequence ID" value="KAF9535682.1"/>
    <property type="molecule type" value="Genomic_DNA"/>
</dbReference>
<dbReference type="GO" id="GO:0006004">
    <property type="term" value="P:fucose metabolic process"/>
    <property type="evidence" value="ECO:0007669"/>
    <property type="project" value="UniProtKB-KW"/>
</dbReference>
<accession>A0A9P6JVP6</accession>
<dbReference type="PANTHER" id="PTHR13398">
    <property type="entry name" value="GDP-FUCOSE PROTEIN O-FUCOSYLTRANSFERASE 2"/>
    <property type="match status" value="1"/>
</dbReference>
<evidence type="ECO:0008006" key="7">
    <source>
        <dbReference type="Google" id="ProtNLM"/>
    </source>
</evidence>
<protein>
    <recommendedName>
        <fullName evidence="7">Peptide-O-fucosyltransferase</fullName>
    </recommendedName>
</protein>
<evidence type="ECO:0000256" key="4">
    <source>
        <dbReference type="SAM" id="Phobius"/>
    </source>
</evidence>
<keyword evidence="4" id="KW-0812">Transmembrane</keyword>
<evidence type="ECO:0000256" key="3">
    <source>
        <dbReference type="ARBA" id="ARBA00023277"/>
    </source>
</evidence>
<reference evidence="5" key="1">
    <citation type="submission" date="2020-11" db="EMBL/GenBank/DDBJ databases">
        <authorList>
            <consortium name="DOE Joint Genome Institute"/>
            <person name="Ahrendt S."/>
            <person name="Riley R."/>
            <person name="Andreopoulos W."/>
            <person name="Labutti K."/>
            <person name="Pangilinan J."/>
            <person name="Ruiz-Duenas F.J."/>
            <person name="Barrasa J.M."/>
            <person name="Sanchez-Garcia M."/>
            <person name="Camarero S."/>
            <person name="Miyauchi S."/>
            <person name="Serrano A."/>
            <person name="Linde D."/>
            <person name="Babiker R."/>
            <person name="Drula E."/>
            <person name="Ayuso-Fernandez I."/>
            <person name="Pacheco R."/>
            <person name="Padilla G."/>
            <person name="Ferreira P."/>
            <person name="Barriuso J."/>
            <person name="Kellner H."/>
            <person name="Castanera R."/>
            <person name="Alfaro M."/>
            <person name="Ramirez L."/>
            <person name="Pisabarro A.G."/>
            <person name="Kuo A."/>
            <person name="Tritt A."/>
            <person name="Lipzen A."/>
            <person name="He G."/>
            <person name="Yan M."/>
            <person name="Ng V."/>
            <person name="Cullen D."/>
            <person name="Martin F."/>
            <person name="Rosso M.-N."/>
            <person name="Henrissat B."/>
            <person name="Hibbett D."/>
            <person name="Martinez A.T."/>
            <person name="Grigoriev I.V."/>
        </authorList>
    </citation>
    <scope>NUCLEOTIDE SEQUENCE</scope>
    <source>
        <strain evidence="5">CBS 506.95</strain>
    </source>
</reference>
<proteinExistence type="predicted"/>
<dbReference type="InterPro" id="IPR045130">
    <property type="entry name" value="OFUT2-like"/>
</dbReference>
<keyword evidence="6" id="KW-1185">Reference proteome</keyword>
<dbReference type="CDD" id="cd11296">
    <property type="entry name" value="O-FucT_like"/>
    <property type="match status" value="1"/>
</dbReference>
<sequence>MIPRTRSFYTICISLVGLSVLGILSSSLWTLRPSNHRLIQEEQSVVQHPLEGDDLFGPQYVLRGPPTQRFRDNLRPDVQYVSSWISAGWTNDVMTYINLIYLAVLTNRVPIVGMFVPTHVGGSTPTVDFGEVFDVPRLRKTLGRPIVEWHEVKDRNSTVSEDIGCWSVWQAVQNREEAPRSSVVPGYLKLDISYTKAPTWINVIPGYEHDQHSSFSSLATLGFPDIRKDHLVEPRESPTHMKLPPDEQILCYDYLYYVCSNQPFEFDFDYSPAWLFVGQHMHWAPKLQALADDYIRATFQINDPSVQTPPYIGIHIRHGDFSNYCGDIPLEDCFAPISVIARRVEEVKKELMQKKGIAVEHVIMTSDERKEEWWEQVRQQGWYQVDHSQTVERYGRWYPVFIDAVIQSDGIGFVGTDRSTMSMLARRRVLSWRGGAVRVFRWGRPGADDH</sequence>
<dbReference type="Gene3D" id="3.40.50.11350">
    <property type="match status" value="1"/>
</dbReference>
<organism evidence="5 6">
    <name type="scientific">Crepidotus variabilis</name>
    <dbReference type="NCBI Taxonomy" id="179855"/>
    <lineage>
        <taxon>Eukaryota</taxon>
        <taxon>Fungi</taxon>
        <taxon>Dikarya</taxon>
        <taxon>Basidiomycota</taxon>
        <taxon>Agaricomycotina</taxon>
        <taxon>Agaricomycetes</taxon>
        <taxon>Agaricomycetidae</taxon>
        <taxon>Agaricales</taxon>
        <taxon>Agaricineae</taxon>
        <taxon>Crepidotaceae</taxon>
        <taxon>Crepidotus</taxon>
    </lineage>
</organism>
<dbReference type="OrthoDB" id="423313at2759"/>